<evidence type="ECO:0000313" key="2">
    <source>
        <dbReference type="EMBL" id="MBX63269.1"/>
    </source>
</evidence>
<sequence>MSPNHGSGTGLMDIRLLVCWTTAKITSFCSFLYKDGQKQKKGERKARNFLREPRTQRRSPLLQN</sequence>
<reference evidence="2" key="1">
    <citation type="submission" date="2018-02" db="EMBL/GenBank/DDBJ databases">
        <title>Rhizophora mucronata_Transcriptome.</title>
        <authorList>
            <person name="Meera S.P."/>
            <person name="Sreeshan A."/>
            <person name="Augustine A."/>
        </authorList>
    </citation>
    <scope>NUCLEOTIDE SEQUENCE</scope>
    <source>
        <tissue evidence="2">Leaf</tissue>
    </source>
</reference>
<accession>A0A2P2Q8R6</accession>
<name>A0A2P2Q8R6_RHIMU</name>
<organism evidence="2">
    <name type="scientific">Rhizophora mucronata</name>
    <name type="common">Asiatic mangrove</name>
    <dbReference type="NCBI Taxonomy" id="61149"/>
    <lineage>
        <taxon>Eukaryota</taxon>
        <taxon>Viridiplantae</taxon>
        <taxon>Streptophyta</taxon>
        <taxon>Embryophyta</taxon>
        <taxon>Tracheophyta</taxon>
        <taxon>Spermatophyta</taxon>
        <taxon>Magnoliopsida</taxon>
        <taxon>eudicotyledons</taxon>
        <taxon>Gunneridae</taxon>
        <taxon>Pentapetalae</taxon>
        <taxon>rosids</taxon>
        <taxon>fabids</taxon>
        <taxon>Malpighiales</taxon>
        <taxon>Rhizophoraceae</taxon>
        <taxon>Rhizophora</taxon>
    </lineage>
</organism>
<feature type="compositionally biased region" description="Basic and acidic residues" evidence="1">
    <location>
        <begin position="38"/>
        <end position="55"/>
    </location>
</feature>
<dbReference type="EMBL" id="GGEC01082785">
    <property type="protein sequence ID" value="MBX63269.1"/>
    <property type="molecule type" value="Transcribed_RNA"/>
</dbReference>
<dbReference type="AlphaFoldDB" id="A0A2P2Q8R6"/>
<evidence type="ECO:0000256" key="1">
    <source>
        <dbReference type="SAM" id="MobiDB-lite"/>
    </source>
</evidence>
<feature type="region of interest" description="Disordered" evidence="1">
    <location>
        <begin position="38"/>
        <end position="64"/>
    </location>
</feature>
<protein>
    <submittedName>
        <fullName evidence="2">Uncharacterized protein</fullName>
    </submittedName>
</protein>
<proteinExistence type="predicted"/>